<evidence type="ECO:0000256" key="1">
    <source>
        <dbReference type="SAM" id="SignalP"/>
    </source>
</evidence>
<dbReference type="InterPro" id="IPR023614">
    <property type="entry name" value="Porin_dom_sf"/>
</dbReference>
<gene>
    <name evidence="3" type="ORF">AL072_31010</name>
</gene>
<name>A0AAC8W5D1_9PROT</name>
<dbReference type="GO" id="GO:0015288">
    <property type="term" value="F:porin activity"/>
    <property type="evidence" value="ECO:0007669"/>
    <property type="project" value="InterPro"/>
</dbReference>
<evidence type="ECO:0000313" key="3">
    <source>
        <dbReference type="EMBL" id="ALG75332.1"/>
    </source>
</evidence>
<accession>A0AAC8W5D1</accession>
<dbReference type="GO" id="GO:0016020">
    <property type="term" value="C:membrane"/>
    <property type="evidence" value="ECO:0007669"/>
    <property type="project" value="InterPro"/>
</dbReference>
<dbReference type="Gene3D" id="2.40.160.10">
    <property type="entry name" value="Porin"/>
    <property type="match status" value="1"/>
</dbReference>
<evidence type="ECO:0000313" key="4">
    <source>
        <dbReference type="Proteomes" id="UP000069935"/>
    </source>
</evidence>
<feature type="signal peptide" evidence="1">
    <location>
        <begin position="1"/>
        <end position="27"/>
    </location>
</feature>
<keyword evidence="4" id="KW-1185">Reference proteome</keyword>
<keyword evidence="1" id="KW-0732">Signal</keyword>
<feature type="chain" id="PRO_5041934028" evidence="1">
    <location>
        <begin position="28"/>
        <end position="385"/>
    </location>
</feature>
<sequence>MVRSTLLLGAATLSLVSAMALSAPAFAQAKFDVTLGADVYFEAGYVDQDRDSGLRNTEFRNRYRLLVTPKAKADNGLEYGARLRLLAENGAGNARTTTNDRAFIFVNGSFGVFHLGVENGPSDDSGVFAPSDWGTGGVDGSFPSWLGDSGANAPITIANIRALISGNSATRASYWTPEIAGFKLGVSYQPDSESSNTDVNRRKVSLPTANRTGAYHDVYEVGGTYSNSVGGATVNASLFYLGGKAKDSSVSAATFDDLSSTHAGLSVAYGGLKVGGSYAWSGDSGYAKSGTAGIVSREKQDVWTAGAQYTFGPTTLGVGYLNARDAGDLTVRGRTKFELISVGAKYVVAPGFSINPEYNHFKLSSDVAANSDKGDIFLIQTNFAF</sequence>
<dbReference type="Pfam" id="PF13609">
    <property type="entry name" value="Porin_4"/>
    <property type="match status" value="1"/>
</dbReference>
<dbReference type="RefSeq" id="WP_045584807.1">
    <property type="nucleotide sequence ID" value="NZ_CP012406.1"/>
</dbReference>
<dbReference type="EMBL" id="CP012406">
    <property type="protein sequence ID" value="ALG75332.1"/>
    <property type="molecule type" value="Genomic_DNA"/>
</dbReference>
<dbReference type="SUPFAM" id="SSF56935">
    <property type="entry name" value="Porins"/>
    <property type="match status" value="1"/>
</dbReference>
<feature type="domain" description="Porin" evidence="2">
    <location>
        <begin position="16"/>
        <end position="362"/>
    </location>
</feature>
<dbReference type="Proteomes" id="UP000069935">
    <property type="component" value="Chromosome 6"/>
</dbReference>
<proteinExistence type="predicted"/>
<organism evidence="3 4">
    <name type="scientific">Azospirillum thiophilum</name>
    <dbReference type="NCBI Taxonomy" id="528244"/>
    <lineage>
        <taxon>Bacteria</taxon>
        <taxon>Pseudomonadati</taxon>
        <taxon>Pseudomonadota</taxon>
        <taxon>Alphaproteobacteria</taxon>
        <taxon>Rhodospirillales</taxon>
        <taxon>Azospirillaceae</taxon>
        <taxon>Azospirillum</taxon>
    </lineage>
</organism>
<protein>
    <submittedName>
        <fullName evidence="3">Porin</fullName>
    </submittedName>
</protein>
<reference evidence="3 4" key="2">
    <citation type="journal article" date="2016" name="Genome Announc.">
        <title>Complete Genome Sequence of a Strain of Azospirillum thiophilum Isolated from a Sulfide Spring.</title>
        <authorList>
            <person name="Fomenkov A."/>
            <person name="Vincze T."/>
            <person name="Grabovich M."/>
            <person name="Anton B.P."/>
            <person name="Dubinina G."/>
            <person name="Orlova M."/>
            <person name="Belousova E."/>
            <person name="Roberts R.J."/>
        </authorList>
    </citation>
    <scope>NUCLEOTIDE SEQUENCE [LARGE SCALE GENOMIC DNA]</scope>
    <source>
        <strain evidence="3 4">BV-S</strain>
    </source>
</reference>
<dbReference type="InterPro" id="IPR033900">
    <property type="entry name" value="Gram_neg_porin_domain"/>
</dbReference>
<evidence type="ECO:0000259" key="2">
    <source>
        <dbReference type="Pfam" id="PF13609"/>
    </source>
</evidence>
<dbReference type="AlphaFoldDB" id="A0AAC8W5D1"/>
<dbReference type="KEGG" id="ati:AL072_31010"/>
<reference evidence="4" key="1">
    <citation type="submission" date="2015-08" db="EMBL/GenBank/DDBJ databases">
        <title>Complete Genome Sequence of Azospirillum thiophilum BV-S.</title>
        <authorList>
            <person name="Fomenkov A."/>
            <person name="Vincze T."/>
            <person name="Grabovich M."/>
            <person name="Dubinina G."/>
            <person name="Orlova M."/>
            <person name="Belousova E."/>
            <person name="Roberts R.J."/>
        </authorList>
    </citation>
    <scope>NUCLEOTIDE SEQUENCE [LARGE SCALE GENOMIC DNA]</scope>
    <source>
        <strain evidence="4">BV-S</strain>
    </source>
</reference>